<reference evidence="7" key="1">
    <citation type="journal article" date="2021" name="PeerJ">
        <title>Extensive microbial diversity within the chicken gut microbiome revealed by metagenomics and culture.</title>
        <authorList>
            <person name="Gilroy R."/>
            <person name="Ravi A."/>
            <person name="Getino M."/>
            <person name="Pursley I."/>
            <person name="Horton D.L."/>
            <person name="Alikhan N.F."/>
            <person name="Baker D."/>
            <person name="Gharbi K."/>
            <person name="Hall N."/>
            <person name="Watson M."/>
            <person name="Adriaenssens E.M."/>
            <person name="Foster-Nyarko E."/>
            <person name="Jarju S."/>
            <person name="Secka A."/>
            <person name="Antonio M."/>
            <person name="Oren A."/>
            <person name="Chaudhuri R.R."/>
            <person name="La Ragione R."/>
            <person name="Hildebrand F."/>
            <person name="Pallen M.J."/>
        </authorList>
    </citation>
    <scope>NUCLEOTIDE SEQUENCE</scope>
    <source>
        <strain evidence="7">378</strain>
    </source>
</reference>
<evidence type="ECO:0000313" key="7">
    <source>
        <dbReference type="EMBL" id="MBU3845184.1"/>
    </source>
</evidence>
<keyword evidence="4 5" id="KW-0472">Membrane</keyword>
<name>A0A948THV6_9GAMM</name>
<organism evidence="7 8">
    <name type="scientific">Candidatus Anaerobiospirillum pullicola</name>
    <dbReference type="NCBI Taxonomy" id="2838451"/>
    <lineage>
        <taxon>Bacteria</taxon>
        <taxon>Pseudomonadati</taxon>
        <taxon>Pseudomonadota</taxon>
        <taxon>Gammaproteobacteria</taxon>
        <taxon>Aeromonadales</taxon>
        <taxon>Succinivibrionaceae</taxon>
        <taxon>Anaerobiospirillum</taxon>
    </lineage>
</organism>
<dbReference type="EMBL" id="JAHLFE010000208">
    <property type="protein sequence ID" value="MBU3845184.1"/>
    <property type="molecule type" value="Genomic_DNA"/>
</dbReference>
<feature type="transmembrane region" description="Helical" evidence="5">
    <location>
        <begin position="194"/>
        <end position="214"/>
    </location>
</feature>
<evidence type="ECO:0000256" key="4">
    <source>
        <dbReference type="ARBA" id="ARBA00023136"/>
    </source>
</evidence>
<gene>
    <name evidence="7" type="ORF">H9847_10060</name>
</gene>
<keyword evidence="3 5" id="KW-1133">Transmembrane helix</keyword>
<dbReference type="AlphaFoldDB" id="A0A948THV6"/>
<evidence type="ECO:0000256" key="3">
    <source>
        <dbReference type="ARBA" id="ARBA00022989"/>
    </source>
</evidence>
<protein>
    <submittedName>
        <fullName evidence="7">Type IV secretion system protein</fullName>
    </submittedName>
</protein>
<feature type="chain" id="PRO_5037163021" evidence="6">
    <location>
        <begin position="37"/>
        <end position="311"/>
    </location>
</feature>
<evidence type="ECO:0000256" key="2">
    <source>
        <dbReference type="ARBA" id="ARBA00022692"/>
    </source>
</evidence>
<comment type="subcellular location">
    <subcellularLocation>
        <location evidence="1">Membrane</location>
        <topology evidence="1">Multi-pass membrane protein</topology>
    </subcellularLocation>
</comment>
<feature type="transmembrane region" description="Helical" evidence="5">
    <location>
        <begin position="226"/>
        <end position="248"/>
    </location>
</feature>
<evidence type="ECO:0000256" key="1">
    <source>
        <dbReference type="ARBA" id="ARBA00004141"/>
    </source>
</evidence>
<dbReference type="GO" id="GO:0030255">
    <property type="term" value="P:protein secretion by the type IV secretion system"/>
    <property type="evidence" value="ECO:0007669"/>
    <property type="project" value="InterPro"/>
</dbReference>
<feature type="transmembrane region" description="Helical" evidence="5">
    <location>
        <begin position="168"/>
        <end position="187"/>
    </location>
</feature>
<evidence type="ECO:0000313" key="8">
    <source>
        <dbReference type="Proteomes" id="UP000733611"/>
    </source>
</evidence>
<dbReference type="Proteomes" id="UP000733611">
    <property type="component" value="Unassembled WGS sequence"/>
</dbReference>
<keyword evidence="2 5" id="KW-0812">Transmembrane</keyword>
<sequence length="311" mass="34776">MCNSRFFSLLLSMLPRACCAVLLPLLALLVSTSVQAEPIVNQLNMADVVYLYEAEILDLNDKVVRYASGLMFLLAGFAVVLSGIKLILLKQGGLQDFMAVIVRLCLVIGICKFLIINGYDFSRDIIASFTSMAYSESSGDGYQDVLRMMIDFFHLAEEFALSLTTRNVVFYLLFMIPFYLLIVFIILNYVITYIVAFFVAVMGVVVIAFGVLSFTQNLAFNYIKLVLAFGLRLFSLCFIIKVGQLVISDMTEHLRLIIANGQIISIQDAGFVLFVMFFILFLSLVLPHIVASLVYFTPQNLAGPFQVVQTK</sequence>
<evidence type="ECO:0000256" key="5">
    <source>
        <dbReference type="SAM" id="Phobius"/>
    </source>
</evidence>
<feature type="transmembrane region" description="Helical" evidence="5">
    <location>
        <begin position="269"/>
        <end position="296"/>
    </location>
</feature>
<dbReference type="InterPro" id="IPR007688">
    <property type="entry name" value="Conjugal_tfr_TrbL/VirB6"/>
</dbReference>
<proteinExistence type="predicted"/>
<accession>A0A948THV6</accession>
<dbReference type="GO" id="GO:0016020">
    <property type="term" value="C:membrane"/>
    <property type="evidence" value="ECO:0007669"/>
    <property type="project" value="UniProtKB-SubCell"/>
</dbReference>
<comment type="caution">
    <text evidence="7">The sequence shown here is derived from an EMBL/GenBank/DDBJ whole genome shotgun (WGS) entry which is preliminary data.</text>
</comment>
<evidence type="ECO:0000256" key="6">
    <source>
        <dbReference type="SAM" id="SignalP"/>
    </source>
</evidence>
<reference evidence="7" key="2">
    <citation type="submission" date="2021-04" db="EMBL/GenBank/DDBJ databases">
        <authorList>
            <person name="Gilroy R."/>
        </authorList>
    </citation>
    <scope>NUCLEOTIDE SEQUENCE</scope>
    <source>
        <strain evidence="7">378</strain>
    </source>
</reference>
<feature type="transmembrane region" description="Helical" evidence="5">
    <location>
        <begin position="100"/>
        <end position="119"/>
    </location>
</feature>
<dbReference type="Pfam" id="PF04610">
    <property type="entry name" value="TrbL"/>
    <property type="match status" value="1"/>
</dbReference>
<feature type="transmembrane region" description="Helical" evidence="5">
    <location>
        <begin position="66"/>
        <end position="88"/>
    </location>
</feature>
<keyword evidence="6" id="KW-0732">Signal</keyword>
<feature type="signal peptide" evidence="6">
    <location>
        <begin position="1"/>
        <end position="36"/>
    </location>
</feature>